<sequence length="167" mass="17913">MASFNRVILMGNLTRDPQVRYTSGGTAVTEIGLAVNRQWFDKQTNSRKEDTTFVDVTLWGRQAEVAGEYLAKGRPVMIEGRLQLDQWEDKQSGEKRSKLRVVGETMQLLGSRGDGGSGGGGGRSSSGGAQSRPSAGGGSSSQPHDDMPPSPVDSFYDSGPEDDDVPF</sequence>
<dbReference type="PANTHER" id="PTHR10302">
    <property type="entry name" value="SINGLE-STRANDED DNA-BINDING PROTEIN"/>
    <property type="match status" value="1"/>
</dbReference>
<dbReference type="Pfam" id="PF00436">
    <property type="entry name" value="SSB"/>
    <property type="match status" value="1"/>
</dbReference>
<dbReference type="OrthoDB" id="9809878at2"/>
<gene>
    <name evidence="5" type="primary">ssb</name>
    <name evidence="5" type="ORF">Pan54_10470</name>
</gene>
<dbReference type="NCBIfam" id="TIGR00621">
    <property type="entry name" value="ssb"/>
    <property type="match status" value="1"/>
</dbReference>
<dbReference type="AlphaFoldDB" id="A0A5C5XDE5"/>
<keyword evidence="1 2" id="KW-0238">DNA-binding</keyword>
<dbReference type="Proteomes" id="UP000316095">
    <property type="component" value="Unassembled WGS sequence"/>
</dbReference>
<dbReference type="EMBL" id="SJPG01000001">
    <property type="protein sequence ID" value="TWT60333.1"/>
    <property type="molecule type" value="Genomic_DNA"/>
</dbReference>
<dbReference type="CDD" id="cd04496">
    <property type="entry name" value="SSB_OBF"/>
    <property type="match status" value="1"/>
</dbReference>
<evidence type="ECO:0000256" key="1">
    <source>
        <dbReference type="ARBA" id="ARBA00023125"/>
    </source>
</evidence>
<dbReference type="Gene3D" id="2.40.50.140">
    <property type="entry name" value="Nucleic acid-binding proteins"/>
    <property type="match status" value="1"/>
</dbReference>
<organism evidence="5 6">
    <name type="scientific">Rubinisphaera italica</name>
    <dbReference type="NCBI Taxonomy" id="2527969"/>
    <lineage>
        <taxon>Bacteria</taxon>
        <taxon>Pseudomonadati</taxon>
        <taxon>Planctomycetota</taxon>
        <taxon>Planctomycetia</taxon>
        <taxon>Planctomycetales</taxon>
        <taxon>Planctomycetaceae</taxon>
        <taxon>Rubinisphaera</taxon>
    </lineage>
</organism>
<evidence type="ECO:0000256" key="3">
    <source>
        <dbReference type="RuleBase" id="RU000524"/>
    </source>
</evidence>
<dbReference type="InterPro" id="IPR000424">
    <property type="entry name" value="Primosome_PriB/ssb"/>
</dbReference>
<evidence type="ECO:0000256" key="2">
    <source>
        <dbReference type="HAMAP-Rule" id="MF_00984"/>
    </source>
</evidence>
<dbReference type="GO" id="GO:0009295">
    <property type="term" value="C:nucleoid"/>
    <property type="evidence" value="ECO:0007669"/>
    <property type="project" value="TreeGrafter"/>
</dbReference>
<dbReference type="SUPFAM" id="SSF50249">
    <property type="entry name" value="Nucleic acid-binding proteins"/>
    <property type="match status" value="1"/>
</dbReference>
<dbReference type="GO" id="GO:0006260">
    <property type="term" value="P:DNA replication"/>
    <property type="evidence" value="ECO:0007669"/>
    <property type="project" value="InterPro"/>
</dbReference>
<dbReference type="PANTHER" id="PTHR10302:SF27">
    <property type="entry name" value="SINGLE-STRANDED DNA-BINDING PROTEIN"/>
    <property type="match status" value="1"/>
</dbReference>
<feature type="region of interest" description="Disordered" evidence="4">
    <location>
        <begin position="87"/>
        <end position="167"/>
    </location>
</feature>
<name>A0A5C5XDE5_9PLAN</name>
<comment type="caution">
    <text evidence="2">Lacks conserved residue(s) required for the propagation of feature annotation.</text>
</comment>
<dbReference type="PROSITE" id="PS50935">
    <property type="entry name" value="SSB"/>
    <property type="match status" value="1"/>
</dbReference>
<proteinExistence type="inferred from homology"/>
<comment type="caution">
    <text evidence="5">The sequence shown here is derived from an EMBL/GenBank/DDBJ whole genome shotgun (WGS) entry which is preliminary data.</text>
</comment>
<comment type="subunit">
    <text evidence="2">Homotetramer.</text>
</comment>
<feature type="compositionally biased region" description="Gly residues" evidence="4">
    <location>
        <begin position="112"/>
        <end position="125"/>
    </location>
</feature>
<protein>
    <recommendedName>
        <fullName evidence="2 3">Single-stranded DNA-binding protein</fullName>
        <shortName evidence="2">SSB</shortName>
    </recommendedName>
</protein>
<keyword evidence="6" id="KW-1185">Reference proteome</keyword>
<evidence type="ECO:0000313" key="5">
    <source>
        <dbReference type="EMBL" id="TWT60333.1"/>
    </source>
</evidence>
<evidence type="ECO:0000313" key="6">
    <source>
        <dbReference type="Proteomes" id="UP000316095"/>
    </source>
</evidence>
<feature type="compositionally biased region" description="Basic and acidic residues" evidence="4">
    <location>
        <begin position="87"/>
        <end position="96"/>
    </location>
</feature>
<dbReference type="InterPro" id="IPR012340">
    <property type="entry name" value="NA-bd_OB-fold"/>
</dbReference>
<evidence type="ECO:0000256" key="4">
    <source>
        <dbReference type="SAM" id="MobiDB-lite"/>
    </source>
</evidence>
<dbReference type="RefSeq" id="WP_146502473.1">
    <property type="nucleotide sequence ID" value="NZ_SJPG01000001.1"/>
</dbReference>
<reference evidence="5 6" key="1">
    <citation type="submission" date="2019-02" db="EMBL/GenBank/DDBJ databases">
        <title>Deep-cultivation of Planctomycetes and their phenomic and genomic characterization uncovers novel biology.</title>
        <authorList>
            <person name="Wiegand S."/>
            <person name="Jogler M."/>
            <person name="Boedeker C."/>
            <person name="Pinto D."/>
            <person name="Vollmers J."/>
            <person name="Rivas-Marin E."/>
            <person name="Kohn T."/>
            <person name="Peeters S.H."/>
            <person name="Heuer A."/>
            <person name="Rast P."/>
            <person name="Oberbeckmann S."/>
            <person name="Bunk B."/>
            <person name="Jeske O."/>
            <person name="Meyerdierks A."/>
            <person name="Storesund J.E."/>
            <person name="Kallscheuer N."/>
            <person name="Luecker S."/>
            <person name="Lage O.M."/>
            <person name="Pohl T."/>
            <person name="Merkel B.J."/>
            <person name="Hornburger P."/>
            <person name="Mueller R.-W."/>
            <person name="Bruemmer F."/>
            <person name="Labrenz M."/>
            <person name="Spormann A.M."/>
            <person name="Op Den Camp H."/>
            <person name="Overmann J."/>
            <person name="Amann R."/>
            <person name="Jetten M.S.M."/>
            <person name="Mascher T."/>
            <person name="Medema M.H."/>
            <person name="Devos D.P."/>
            <person name="Kaster A.-K."/>
            <person name="Ovreas L."/>
            <person name="Rohde M."/>
            <person name="Galperin M.Y."/>
            <person name="Jogler C."/>
        </authorList>
    </citation>
    <scope>NUCLEOTIDE SEQUENCE [LARGE SCALE GENOMIC DNA]</scope>
    <source>
        <strain evidence="5 6">Pan54</strain>
    </source>
</reference>
<accession>A0A5C5XDE5</accession>
<dbReference type="GO" id="GO:0003697">
    <property type="term" value="F:single-stranded DNA binding"/>
    <property type="evidence" value="ECO:0007669"/>
    <property type="project" value="UniProtKB-UniRule"/>
</dbReference>
<dbReference type="HAMAP" id="MF_00984">
    <property type="entry name" value="SSB"/>
    <property type="match status" value="1"/>
</dbReference>
<dbReference type="InterPro" id="IPR011344">
    <property type="entry name" value="ssDNA-bd"/>
</dbReference>